<dbReference type="Pfam" id="PF03466">
    <property type="entry name" value="LysR_substrate"/>
    <property type="match status" value="1"/>
</dbReference>
<dbReference type="Proteomes" id="UP000324065">
    <property type="component" value="Unassembled WGS sequence"/>
</dbReference>
<dbReference type="GO" id="GO:0043565">
    <property type="term" value="F:sequence-specific DNA binding"/>
    <property type="evidence" value="ECO:0007669"/>
    <property type="project" value="TreeGrafter"/>
</dbReference>
<gene>
    <name evidence="6" type="ORF">F1188_09475</name>
</gene>
<name>A0A5M6IC12_9PROT</name>
<evidence type="ECO:0000256" key="4">
    <source>
        <dbReference type="ARBA" id="ARBA00023163"/>
    </source>
</evidence>
<evidence type="ECO:0000256" key="3">
    <source>
        <dbReference type="ARBA" id="ARBA00023125"/>
    </source>
</evidence>
<evidence type="ECO:0000256" key="2">
    <source>
        <dbReference type="ARBA" id="ARBA00023015"/>
    </source>
</evidence>
<reference evidence="6 7" key="1">
    <citation type="submission" date="2019-09" db="EMBL/GenBank/DDBJ databases">
        <title>Genome sequence of Roseospira marina, one of the more divergent members of the non-sulfur purple photosynthetic bacterial family, the Rhodospirillaceae.</title>
        <authorList>
            <person name="Meyer T."/>
            <person name="Kyndt J."/>
        </authorList>
    </citation>
    <scope>NUCLEOTIDE SEQUENCE [LARGE SCALE GENOMIC DNA]</scope>
    <source>
        <strain evidence="6 7">DSM 15113</strain>
    </source>
</reference>
<keyword evidence="4" id="KW-0804">Transcription</keyword>
<sequence length="306" mass="33382">MSRFEEMLTFVRVIEAGGVTGAAGRLNLAKSAVSRRLSDLEQRLGVQLVARTTRRMTPTETGRAYYERCVRILADLDEADQAVSSAEADLSGTLRVAAPLSFGVRHLSPALVAFLTEHPRIAVDLDLNDRAVNLVEDGFDLAVRIGRLSDSSLIARRLAVVRRVIVASPAYWDREGRPTRPADLVGHQTMSYAHASDSETWAFLRAEGAGGAVGRPATRLRANNGDILAAMAEAGLGVAVLPTFLVNDAVLAGRLECVLPEVPLPPMDAWVLYPPTRHLSHRVRTFIDFMAARFGDPPYWDDCLGR</sequence>
<proteinExistence type="inferred from homology"/>
<feature type="domain" description="HTH lysR-type" evidence="5">
    <location>
        <begin position="1"/>
        <end position="59"/>
    </location>
</feature>
<evidence type="ECO:0000313" key="7">
    <source>
        <dbReference type="Proteomes" id="UP000324065"/>
    </source>
</evidence>
<dbReference type="InterPro" id="IPR036390">
    <property type="entry name" value="WH_DNA-bd_sf"/>
</dbReference>
<dbReference type="RefSeq" id="WP_150062160.1">
    <property type="nucleotide sequence ID" value="NZ_JACHII010000004.1"/>
</dbReference>
<evidence type="ECO:0000313" key="6">
    <source>
        <dbReference type="EMBL" id="KAA5605830.1"/>
    </source>
</evidence>
<comment type="similarity">
    <text evidence="1">Belongs to the LysR transcriptional regulatory family.</text>
</comment>
<dbReference type="Pfam" id="PF00126">
    <property type="entry name" value="HTH_1"/>
    <property type="match status" value="1"/>
</dbReference>
<dbReference type="GO" id="GO:0003700">
    <property type="term" value="F:DNA-binding transcription factor activity"/>
    <property type="evidence" value="ECO:0007669"/>
    <property type="project" value="InterPro"/>
</dbReference>
<dbReference type="InterPro" id="IPR000847">
    <property type="entry name" value="LysR_HTH_N"/>
</dbReference>
<dbReference type="PROSITE" id="PS50931">
    <property type="entry name" value="HTH_LYSR"/>
    <property type="match status" value="1"/>
</dbReference>
<comment type="caution">
    <text evidence="6">The sequence shown here is derived from an EMBL/GenBank/DDBJ whole genome shotgun (WGS) entry which is preliminary data.</text>
</comment>
<keyword evidence="3" id="KW-0238">DNA-binding</keyword>
<protein>
    <submittedName>
        <fullName evidence="6">LysR family transcriptional regulator</fullName>
    </submittedName>
</protein>
<evidence type="ECO:0000256" key="1">
    <source>
        <dbReference type="ARBA" id="ARBA00009437"/>
    </source>
</evidence>
<dbReference type="SUPFAM" id="SSF53850">
    <property type="entry name" value="Periplasmic binding protein-like II"/>
    <property type="match status" value="1"/>
</dbReference>
<dbReference type="Gene3D" id="3.40.190.290">
    <property type="match status" value="1"/>
</dbReference>
<keyword evidence="7" id="KW-1185">Reference proteome</keyword>
<dbReference type="PANTHER" id="PTHR30537:SF5">
    <property type="entry name" value="HTH-TYPE TRANSCRIPTIONAL ACTIVATOR TTDR-RELATED"/>
    <property type="match status" value="1"/>
</dbReference>
<dbReference type="CDD" id="cd08422">
    <property type="entry name" value="PBP2_CrgA_like"/>
    <property type="match status" value="1"/>
</dbReference>
<dbReference type="InterPro" id="IPR005119">
    <property type="entry name" value="LysR_subst-bd"/>
</dbReference>
<accession>A0A5M6IC12</accession>
<dbReference type="InterPro" id="IPR058163">
    <property type="entry name" value="LysR-type_TF_proteobact-type"/>
</dbReference>
<organism evidence="6 7">
    <name type="scientific">Roseospira marina</name>
    <dbReference type="NCBI Taxonomy" id="140057"/>
    <lineage>
        <taxon>Bacteria</taxon>
        <taxon>Pseudomonadati</taxon>
        <taxon>Pseudomonadota</taxon>
        <taxon>Alphaproteobacteria</taxon>
        <taxon>Rhodospirillales</taxon>
        <taxon>Rhodospirillaceae</taxon>
        <taxon>Roseospira</taxon>
    </lineage>
</organism>
<dbReference type="FunFam" id="1.10.10.10:FF:000001">
    <property type="entry name" value="LysR family transcriptional regulator"/>
    <property type="match status" value="1"/>
</dbReference>
<dbReference type="OrthoDB" id="9812435at2"/>
<keyword evidence="2" id="KW-0805">Transcription regulation</keyword>
<dbReference type="GO" id="GO:0006351">
    <property type="term" value="P:DNA-templated transcription"/>
    <property type="evidence" value="ECO:0007669"/>
    <property type="project" value="TreeGrafter"/>
</dbReference>
<dbReference type="EMBL" id="VWPJ01000007">
    <property type="protein sequence ID" value="KAA5605830.1"/>
    <property type="molecule type" value="Genomic_DNA"/>
</dbReference>
<dbReference type="PANTHER" id="PTHR30537">
    <property type="entry name" value="HTH-TYPE TRANSCRIPTIONAL REGULATOR"/>
    <property type="match status" value="1"/>
</dbReference>
<dbReference type="PRINTS" id="PR00039">
    <property type="entry name" value="HTHLYSR"/>
</dbReference>
<evidence type="ECO:0000259" key="5">
    <source>
        <dbReference type="PROSITE" id="PS50931"/>
    </source>
</evidence>
<dbReference type="SUPFAM" id="SSF46785">
    <property type="entry name" value="Winged helix' DNA-binding domain"/>
    <property type="match status" value="1"/>
</dbReference>
<dbReference type="AlphaFoldDB" id="A0A5M6IC12"/>
<dbReference type="InterPro" id="IPR036388">
    <property type="entry name" value="WH-like_DNA-bd_sf"/>
</dbReference>
<dbReference type="Gene3D" id="1.10.10.10">
    <property type="entry name" value="Winged helix-like DNA-binding domain superfamily/Winged helix DNA-binding domain"/>
    <property type="match status" value="1"/>
</dbReference>